<dbReference type="GeneTree" id="ENSGT00940000159406"/>
<reference evidence="6" key="3">
    <citation type="submission" date="2025-09" db="UniProtKB">
        <authorList>
            <consortium name="Ensembl"/>
        </authorList>
    </citation>
    <scope>IDENTIFICATION</scope>
</reference>
<dbReference type="GO" id="GO:0002039">
    <property type="term" value="F:p53 binding"/>
    <property type="evidence" value="ECO:0007669"/>
    <property type="project" value="TreeGrafter"/>
</dbReference>
<dbReference type="GO" id="GO:0003714">
    <property type="term" value="F:transcription corepressor activity"/>
    <property type="evidence" value="ECO:0007669"/>
    <property type="project" value="TreeGrafter"/>
</dbReference>
<reference evidence="7" key="1">
    <citation type="submission" date="2003-08" db="EMBL/GenBank/DDBJ databases">
        <authorList>
            <person name="Birren B."/>
            <person name="Nusbaum C."/>
            <person name="Abebe A."/>
            <person name="Abouelleil A."/>
            <person name="Adekoya E."/>
            <person name="Ait-zahra M."/>
            <person name="Allen N."/>
            <person name="Allen T."/>
            <person name="An P."/>
            <person name="Anderson M."/>
            <person name="Anderson S."/>
            <person name="Arachchi H."/>
            <person name="Armbruster J."/>
            <person name="Bachantsang P."/>
            <person name="Baldwin J."/>
            <person name="Barry A."/>
            <person name="Bayul T."/>
            <person name="Blitshsteyn B."/>
            <person name="Bloom T."/>
            <person name="Blye J."/>
            <person name="Boguslavskiy L."/>
            <person name="Borowsky M."/>
            <person name="Boukhgalter B."/>
            <person name="Brunache A."/>
            <person name="Butler J."/>
            <person name="Calixte N."/>
            <person name="Calvo S."/>
            <person name="Camarata J."/>
            <person name="Campo K."/>
            <person name="Chang J."/>
            <person name="Cheshatsang Y."/>
            <person name="Citroen M."/>
            <person name="Collymore A."/>
            <person name="Considine T."/>
            <person name="Cook A."/>
            <person name="Cooke P."/>
            <person name="Corum B."/>
            <person name="Cuomo C."/>
            <person name="David R."/>
            <person name="Dawoe T."/>
            <person name="Degray S."/>
            <person name="Dodge S."/>
            <person name="Dooley K."/>
            <person name="Dorje P."/>
            <person name="Dorjee K."/>
            <person name="Dorris L."/>
            <person name="Duffey N."/>
            <person name="Dupes A."/>
            <person name="Elkins T."/>
            <person name="Engels R."/>
            <person name="Erickson J."/>
            <person name="Farina A."/>
            <person name="Faro S."/>
            <person name="Ferreira P."/>
            <person name="Fischer H."/>
            <person name="Fitzgerald M."/>
            <person name="Foley K."/>
            <person name="Gage D."/>
            <person name="Galagan J."/>
            <person name="Gearin G."/>
            <person name="Gnerre S."/>
            <person name="Gnirke A."/>
            <person name="Goyette A."/>
            <person name="Graham J."/>
            <person name="Grandbois E."/>
            <person name="Gyaltsen K."/>
            <person name="Hafez N."/>
            <person name="Hagopian D."/>
            <person name="Hagos B."/>
            <person name="Hall J."/>
            <person name="Hatcher B."/>
            <person name="Heller A."/>
            <person name="Higgins H."/>
            <person name="Honan T."/>
            <person name="Horn A."/>
            <person name="Houde N."/>
            <person name="Hughes L."/>
            <person name="Hulme W."/>
            <person name="Husby E."/>
            <person name="Iliev I."/>
            <person name="Jaffe D."/>
            <person name="Jones C."/>
            <person name="Kamal M."/>
            <person name="Kamat A."/>
            <person name="Kamvysselis M."/>
            <person name="Karlsson E."/>
            <person name="Kells C."/>
            <person name="Kieu A."/>
            <person name="Kisner P."/>
            <person name="Kodira C."/>
            <person name="Kulbokas E."/>
            <person name="Labutti K."/>
            <person name="Lama D."/>
            <person name="Landers T."/>
            <person name="Leger J."/>
            <person name="Levine S."/>
            <person name="Lewis D."/>
            <person name="Lewis T."/>
            <person name="Lindblad-toh K."/>
            <person name="Liu X."/>
            <person name="Lokyitsang T."/>
            <person name="Lokyitsang Y."/>
            <person name="Lucien O."/>
            <person name="Lui A."/>
            <person name="Ma L.J."/>
            <person name="Mabbitt R."/>
            <person name="Macdonald J."/>
            <person name="Maclean C."/>
            <person name="Major J."/>
            <person name="Manning J."/>
            <person name="Marabella R."/>
            <person name="Maru K."/>
            <person name="Matthews C."/>
            <person name="Mauceli E."/>
            <person name="Mccarthy M."/>
            <person name="Mcdonough S."/>
            <person name="Mcghee T."/>
            <person name="Meldrim J."/>
            <person name="Meneus L."/>
            <person name="Mesirov J."/>
            <person name="Mihalev A."/>
            <person name="Mihova T."/>
            <person name="Mikkelsen T."/>
            <person name="Mlenga V."/>
            <person name="Moru K."/>
            <person name="Mozes J."/>
            <person name="Mulrain L."/>
            <person name="Munson G."/>
            <person name="Naylor J."/>
            <person name="Newes C."/>
            <person name="Nguyen C."/>
            <person name="Nguyen N."/>
            <person name="Nguyen T."/>
            <person name="Nicol R."/>
            <person name="Nielsen C."/>
            <person name="Nizzari M."/>
            <person name="Norbu C."/>
            <person name="Norbu N."/>
            <person name="O'donnell P."/>
            <person name="Okoawo O."/>
            <person name="O'leary S."/>
            <person name="Omotosho B."/>
            <person name="O'neill K."/>
            <person name="Osman S."/>
            <person name="Parker S."/>
            <person name="Perrin D."/>
            <person name="Phunkhang P."/>
            <person name="Piqani B."/>
            <person name="Purcell S."/>
            <person name="Rachupka T."/>
            <person name="Ramasamy U."/>
            <person name="Rameau R."/>
            <person name="Ray V."/>
            <person name="Raymond C."/>
            <person name="Retta R."/>
            <person name="Richardson S."/>
            <person name="Rise C."/>
            <person name="Rodriguez J."/>
            <person name="Rogers J."/>
            <person name="Rogov P."/>
            <person name="Rutman M."/>
            <person name="Schupbach R."/>
            <person name="Seaman C."/>
            <person name="Settipalli S."/>
            <person name="Sharpe T."/>
            <person name="Sheridan J."/>
            <person name="Sherpa N."/>
            <person name="Shi J."/>
            <person name="Smirnov S."/>
            <person name="Smith C."/>
            <person name="Sougnez C."/>
            <person name="Spencer B."/>
            <person name="Stalker J."/>
            <person name="Stange-thomann N."/>
            <person name="Stavropoulos S."/>
            <person name="Stetson K."/>
            <person name="Stone C."/>
            <person name="Stone S."/>
            <person name="Stubbs M."/>
            <person name="Talamas J."/>
            <person name="Tchuinga P."/>
            <person name="Tenzing P."/>
            <person name="Tesfaye S."/>
            <person name="Theodore J."/>
            <person name="Thoulutsang Y."/>
            <person name="Topham K."/>
            <person name="Towey S."/>
            <person name="Tsamla T."/>
            <person name="Tsomo N."/>
            <person name="Vallee D."/>
            <person name="Vassiliev H."/>
            <person name="Venkataraman V."/>
            <person name="Vinson J."/>
            <person name="Vo A."/>
            <person name="Wade C."/>
            <person name="Wang S."/>
            <person name="Wangchuk T."/>
            <person name="Wangdi T."/>
            <person name="Whittaker C."/>
            <person name="Wilkinson J."/>
            <person name="Wu Y."/>
            <person name="Wyman D."/>
            <person name="Yadav S."/>
            <person name="Yang S."/>
            <person name="Yang X."/>
            <person name="Yeager S."/>
            <person name="Yee E."/>
            <person name="Young G."/>
            <person name="Zainoun J."/>
            <person name="Zembeck L."/>
            <person name="Zimmer A."/>
            <person name="Zody M."/>
            <person name="Lander E."/>
        </authorList>
    </citation>
    <scope>NUCLEOTIDE SEQUENCE [LARGE SCALE GENOMIC DNA]</scope>
</reference>
<dbReference type="GO" id="GO:0005654">
    <property type="term" value="C:nucleoplasm"/>
    <property type="evidence" value="ECO:0007669"/>
    <property type="project" value="TreeGrafter"/>
</dbReference>
<dbReference type="AlphaFoldDB" id="H2YKD8"/>
<feature type="domain" description="Deacetylase sirtuin-type" evidence="5">
    <location>
        <begin position="1"/>
        <end position="104"/>
    </location>
</feature>
<name>H2YKD8_CIOSA</name>
<dbReference type="HOGENOM" id="CLU_2256106_0_0_1"/>
<comment type="cofactor">
    <cofactor evidence="1">
        <name>Zn(2+)</name>
        <dbReference type="ChEBI" id="CHEBI:29105"/>
    </cofactor>
</comment>
<accession>H2YKD8</accession>
<dbReference type="GO" id="GO:0017136">
    <property type="term" value="F:histone deacetylase activity, NAD-dependent"/>
    <property type="evidence" value="ECO:0007669"/>
    <property type="project" value="TreeGrafter"/>
</dbReference>
<dbReference type="eggNOG" id="KOG2684">
    <property type="taxonomic scope" value="Eukaryota"/>
</dbReference>
<dbReference type="SUPFAM" id="SSF52467">
    <property type="entry name" value="DHS-like NAD/FAD-binding domain"/>
    <property type="match status" value="1"/>
</dbReference>
<protein>
    <recommendedName>
        <fullName evidence="5">Deacetylase sirtuin-type domain-containing protein</fullName>
    </recommendedName>
</protein>
<sequence>MLFLQLQDKLRRTERGHITQVVPLCPQCTEEKGILKPDIVFFGENLPEHFHRQMTKDKDDADLLIVIGSSLKVRPVALIPNSIPSHIPQILINREPLLHMTFDV</sequence>
<dbReference type="InterPro" id="IPR003000">
    <property type="entry name" value="Sirtuin"/>
</dbReference>
<dbReference type="InterPro" id="IPR029035">
    <property type="entry name" value="DHS-like_NAD/FAD-binding_dom"/>
</dbReference>
<proteinExistence type="predicted"/>
<reference evidence="6" key="2">
    <citation type="submission" date="2025-08" db="UniProtKB">
        <authorList>
            <consortium name="Ensembl"/>
        </authorList>
    </citation>
    <scope>IDENTIFICATION</scope>
</reference>
<evidence type="ECO:0000256" key="4">
    <source>
        <dbReference type="PROSITE-ProRule" id="PRU00236"/>
    </source>
</evidence>
<dbReference type="GO" id="GO:0005637">
    <property type="term" value="C:nuclear inner membrane"/>
    <property type="evidence" value="ECO:0007669"/>
    <property type="project" value="TreeGrafter"/>
</dbReference>
<dbReference type="PANTHER" id="PTHR11085">
    <property type="entry name" value="NAD-DEPENDENT PROTEIN DEACYLASE SIRTUIN-5, MITOCHONDRIAL-RELATED"/>
    <property type="match status" value="1"/>
</dbReference>
<dbReference type="GO" id="GO:0033553">
    <property type="term" value="C:rDNA heterochromatin"/>
    <property type="evidence" value="ECO:0007669"/>
    <property type="project" value="TreeGrafter"/>
</dbReference>
<dbReference type="InterPro" id="IPR050134">
    <property type="entry name" value="NAD-dep_sirtuin_deacylases"/>
</dbReference>
<dbReference type="GO" id="GO:0046872">
    <property type="term" value="F:metal ion binding"/>
    <property type="evidence" value="ECO:0007669"/>
    <property type="project" value="UniProtKB-KW"/>
</dbReference>
<dbReference type="Gene3D" id="3.40.50.1220">
    <property type="entry name" value="TPP-binding domain"/>
    <property type="match status" value="1"/>
</dbReference>
<comment type="caution">
    <text evidence="4">Lacks conserved residue(s) required for the propagation of feature annotation.</text>
</comment>
<keyword evidence="2" id="KW-0808">Transferase</keyword>
<dbReference type="STRING" id="51511.ENSCSAVP00000005790"/>
<dbReference type="InterPro" id="IPR026590">
    <property type="entry name" value="Ssirtuin_cat_dom"/>
</dbReference>
<evidence type="ECO:0000256" key="2">
    <source>
        <dbReference type="ARBA" id="ARBA00022679"/>
    </source>
</evidence>
<dbReference type="InParanoid" id="H2YKD8"/>
<dbReference type="PANTHER" id="PTHR11085:SF9">
    <property type="entry name" value="NAD-DEPENDENT PROTEIN DEACETYLASE SIRTUIN-1"/>
    <property type="match status" value="1"/>
</dbReference>
<evidence type="ECO:0000256" key="3">
    <source>
        <dbReference type="ARBA" id="ARBA00023027"/>
    </source>
</evidence>
<evidence type="ECO:0000256" key="1">
    <source>
        <dbReference type="ARBA" id="ARBA00001947"/>
    </source>
</evidence>
<evidence type="ECO:0000313" key="7">
    <source>
        <dbReference type="Proteomes" id="UP000007875"/>
    </source>
</evidence>
<organism evidence="6 7">
    <name type="scientific">Ciona savignyi</name>
    <name type="common">Pacific transparent sea squirt</name>
    <dbReference type="NCBI Taxonomy" id="51511"/>
    <lineage>
        <taxon>Eukaryota</taxon>
        <taxon>Metazoa</taxon>
        <taxon>Chordata</taxon>
        <taxon>Tunicata</taxon>
        <taxon>Ascidiacea</taxon>
        <taxon>Phlebobranchia</taxon>
        <taxon>Cionidae</taxon>
        <taxon>Ciona</taxon>
    </lineage>
</organism>
<keyword evidence="3" id="KW-0520">NAD</keyword>
<keyword evidence="7" id="KW-1185">Reference proteome</keyword>
<dbReference type="Ensembl" id="ENSCSAVT00000005865.1">
    <property type="protein sequence ID" value="ENSCSAVP00000005790.1"/>
    <property type="gene ID" value="ENSCSAVG00000003452.1"/>
</dbReference>
<evidence type="ECO:0000313" key="6">
    <source>
        <dbReference type="Ensembl" id="ENSCSAVP00000005790.1"/>
    </source>
</evidence>
<dbReference type="Proteomes" id="UP000007875">
    <property type="component" value="Unassembled WGS sequence"/>
</dbReference>
<evidence type="ECO:0000259" key="5">
    <source>
        <dbReference type="PROSITE" id="PS50305"/>
    </source>
</evidence>
<dbReference type="Pfam" id="PF02146">
    <property type="entry name" value="SIR2"/>
    <property type="match status" value="1"/>
</dbReference>
<dbReference type="PROSITE" id="PS50305">
    <property type="entry name" value="SIRTUIN"/>
    <property type="match status" value="1"/>
</dbReference>
<dbReference type="GO" id="GO:0070403">
    <property type="term" value="F:NAD+ binding"/>
    <property type="evidence" value="ECO:0007669"/>
    <property type="project" value="InterPro"/>
</dbReference>